<evidence type="ECO:0000256" key="7">
    <source>
        <dbReference type="ARBA" id="ARBA00022946"/>
    </source>
</evidence>
<dbReference type="Proteomes" id="UP001174934">
    <property type="component" value="Unassembled WGS sequence"/>
</dbReference>
<dbReference type="Pfam" id="PF14700">
    <property type="entry name" value="RPOL_N"/>
    <property type="match status" value="1"/>
</dbReference>
<dbReference type="InterPro" id="IPR024075">
    <property type="entry name" value="DNA-dir_RNA_pol_helix_hairp_sf"/>
</dbReference>
<keyword evidence="6 11" id="KW-0548">Nucleotidyltransferase</keyword>
<evidence type="ECO:0000313" key="14">
    <source>
        <dbReference type="EMBL" id="KAK0637074.1"/>
    </source>
</evidence>
<dbReference type="Gene3D" id="1.10.287.280">
    <property type="match status" value="1"/>
</dbReference>
<comment type="catalytic activity">
    <reaction evidence="10 11">
        <text>RNA(n) + a ribonucleoside 5'-triphosphate = RNA(n+1) + diphosphate</text>
        <dbReference type="Rhea" id="RHEA:21248"/>
        <dbReference type="Rhea" id="RHEA-COMP:14527"/>
        <dbReference type="Rhea" id="RHEA-COMP:17342"/>
        <dbReference type="ChEBI" id="CHEBI:33019"/>
        <dbReference type="ChEBI" id="CHEBI:61557"/>
        <dbReference type="ChEBI" id="CHEBI:140395"/>
        <dbReference type="EC" id="2.7.7.6"/>
    </reaction>
</comment>
<accession>A0AA39XNB3</accession>
<evidence type="ECO:0000313" key="15">
    <source>
        <dbReference type="Proteomes" id="UP001174934"/>
    </source>
</evidence>
<dbReference type="EC" id="2.7.7.6" evidence="11"/>
<evidence type="ECO:0000256" key="8">
    <source>
        <dbReference type="ARBA" id="ARBA00023128"/>
    </source>
</evidence>
<dbReference type="PANTHER" id="PTHR10102:SF0">
    <property type="entry name" value="DNA-DIRECTED RNA POLYMERASE, MITOCHONDRIAL"/>
    <property type="match status" value="1"/>
</dbReference>
<dbReference type="GO" id="GO:0006390">
    <property type="term" value="P:mitochondrial transcription"/>
    <property type="evidence" value="ECO:0007669"/>
    <property type="project" value="TreeGrafter"/>
</dbReference>
<dbReference type="GO" id="GO:0034245">
    <property type="term" value="C:mitochondrial DNA-directed RNA polymerase complex"/>
    <property type="evidence" value="ECO:0007669"/>
    <property type="project" value="TreeGrafter"/>
</dbReference>
<dbReference type="PROSITE" id="PS00900">
    <property type="entry name" value="RNA_POL_PHAGE_1"/>
    <property type="match status" value="1"/>
</dbReference>
<dbReference type="InterPro" id="IPR043502">
    <property type="entry name" value="DNA/RNA_pol_sf"/>
</dbReference>
<evidence type="ECO:0000256" key="3">
    <source>
        <dbReference type="ARBA" id="ARBA00009493"/>
    </source>
</evidence>
<dbReference type="GO" id="GO:0003899">
    <property type="term" value="F:DNA-directed RNA polymerase activity"/>
    <property type="evidence" value="ECO:0007669"/>
    <property type="project" value="UniProtKB-EC"/>
</dbReference>
<dbReference type="GO" id="GO:0001018">
    <property type="term" value="F:mitochondrial promoter sequence-specific DNA binding"/>
    <property type="evidence" value="ECO:0007669"/>
    <property type="project" value="TreeGrafter"/>
</dbReference>
<dbReference type="Gene3D" id="1.10.287.260">
    <property type="match status" value="1"/>
</dbReference>
<dbReference type="EMBL" id="JAULSR010000001">
    <property type="protein sequence ID" value="KAK0637074.1"/>
    <property type="molecule type" value="Genomic_DNA"/>
</dbReference>
<comment type="subcellular location">
    <subcellularLocation>
        <location evidence="2">Mitochondrion</location>
    </subcellularLocation>
</comment>
<keyword evidence="9 11" id="KW-0804">Transcription</keyword>
<dbReference type="FunFam" id="1.10.287.280:FF:000001">
    <property type="entry name" value="DNA-directed RNA polymerase"/>
    <property type="match status" value="1"/>
</dbReference>
<evidence type="ECO:0000256" key="2">
    <source>
        <dbReference type="ARBA" id="ARBA00004173"/>
    </source>
</evidence>
<evidence type="ECO:0000256" key="5">
    <source>
        <dbReference type="ARBA" id="ARBA00022679"/>
    </source>
</evidence>
<feature type="compositionally biased region" description="Acidic residues" evidence="12">
    <location>
        <begin position="1303"/>
        <end position="1337"/>
    </location>
</feature>
<sequence length="1401" mass="156914">MLVRSAAARQSLPLPLHRLASTASPQLLSRCSSLGTQQQQPLPTSRRLLTTAQQLRPWKRKSFRALRSRPLIPPGVRLAHSRLFELQPYDPSSPLIIKDQDTVTNKERLNNNGIPGDLEDMLAIFDACVEVGRLDRAGLVLARLGRMRLLNGNEMVDLHNRYLQERLAQIFANPGIDNAEDMHKWFELQIHNKLPYNVETIAYMLKASLLSSRDSRLHRLVERYMGMLPKENALGSLFLGDVLSAKDMTVVAEICPELGLPEDDLEVWSNAEGSEDIPFSSEISPGNTRQFNTRPSETPQVLGVVQKGSGMDTLKQTLSLFSELPPDNDIASLSYEERRQIQSRLERDAIEAALARWRSDNENLQDMGLMGHVNSGGRLSGKLYDWHVALTAYLKAELNLIDEAEACTSKSREQMERCLYGPMLRQSTPKRLAAVTILSCMSALSMHGADRGVPISTAISQMAKIVEEDIRLQISERKAGARSYRKRNMQNMTPQIAMEQLRFAHREASKEAQQQESTRREGEAPALESRTSQNVVRPWSGNISAKVGAALLKALIETAKITVEREHPDTTEIVSQEQPAFTHSVQLRRGKKIGMLLPNKALSSLMQMEPKGDFLARHLPMVVEPEPWTGFEKGGFVESVASLVRVKQGDKDQRIYTEEAIHQGQMDQVLKGLDVLGKTAWRINREVFHVMLEAWNGGEAIAELPPLHPQVPIPEEPEPTADPLIKRAWMKQVKAAENIKSGIHSQRCFINFQLEIARAFRDQTFYFPHNIDFRGRAYPIPAYLNHMGADHVRGLMKFAKGKALGEQGLRWLKVHLANVYGYDKASLSEREKFATENVENIRDSVNNPLNGKGWWLQAEDPWQCLAACFELRAALDLPDPTSFVSQLPVHQDGTCNGLQHYAALGGDTWGAQQVNLVPGDRPADVYSAVADLVKENIAKDIEKGSPYATAVSGKITRKVVKQTVMTNVYGVTFIGAKKQVLRQLDAHYPNLTQESGIEAHLLASYIATKIFNALSTMFEGAHDIQYWLGEIGGRVCRTLLPEQIDNLDKILVADKPRASKLKTKLTKRDTEKDLLSNLRSTLIWTTPLRMPVVQPYRQSGTNKVQTCLQELILTVPNRTDPVNRRKQLQAFPPNFIHSLDASHMLLSALECDEAGLTFAAVHDSFWTHAADVDSMNNVIRDSFIRIHSEDVIGRLAAEFQARYKGGIYLAKVQQETPVGKKIRKHRRLHRRAFKQELLDERERQKLLASSDPEDQAKGQEMVTPASIFESMASAKDLAVASDEVIPKLGDIQTTRATKSAADGSEEAEENGEEMEAEAEAEVSGEEMEATEGGEDDPSLVPRQLDNCLDSATYFAKVMKGVAPKQKKRAQLEIWLPLTFPSIPKKGDFDVQQLKDSKYFFS</sequence>
<dbReference type="SUPFAM" id="SSF56672">
    <property type="entry name" value="DNA/RNA polymerases"/>
    <property type="match status" value="1"/>
</dbReference>
<dbReference type="FunFam" id="1.10.150.20:FF:000041">
    <property type="entry name" value="DNA-directed RNA polymerase"/>
    <property type="match status" value="1"/>
</dbReference>
<evidence type="ECO:0000256" key="11">
    <source>
        <dbReference type="RuleBase" id="RU003805"/>
    </source>
</evidence>
<feature type="region of interest" description="Disordered" evidence="12">
    <location>
        <begin position="505"/>
        <end position="533"/>
    </location>
</feature>
<dbReference type="InterPro" id="IPR002092">
    <property type="entry name" value="DNA-dir_Rpol_phage-type"/>
</dbReference>
<feature type="domain" description="DNA-directed RNA polymerase N-terminal" evidence="13">
    <location>
        <begin position="340"/>
        <end position="678"/>
    </location>
</feature>
<keyword evidence="5 11" id="KW-0808">Transferase</keyword>
<name>A0AA39XNB3_9PEZI</name>
<dbReference type="PANTHER" id="PTHR10102">
    <property type="entry name" value="DNA-DIRECTED RNA POLYMERASE, MITOCHONDRIAL"/>
    <property type="match status" value="1"/>
</dbReference>
<keyword evidence="4 11" id="KW-0240">DNA-directed RNA polymerase</keyword>
<keyword evidence="8" id="KW-0496">Mitochondrion</keyword>
<gene>
    <name evidence="14" type="ORF">B0T17DRAFT_627292</name>
</gene>
<comment type="caution">
    <text evidence="14">The sequence shown here is derived from an EMBL/GenBank/DDBJ whole genome shotgun (WGS) entry which is preliminary data.</text>
</comment>
<evidence type="ECO:0000256" key="6">
    <source>
        <dbReference type="ARBA" id="ARBA00022695"/>
    </source>
</evidence>
<evidence type="ECO:0000256" key="9">
    <source>
        <dbReference type="ARBA" id="ARBA00023163"/>
    </source>
</evidence>
<dbReference type="Gene3D" id="1.10.1320.10">
    <property type="entry name" value="DNA-directed RNA polymerase, N-terminal domain"/>
    <property type="match status" value="1"/>
</dbReference>
<dbReference type="PROSITE" id="PS00489">
    <property type="entry name" value="RNA_POL_PHAGE_2"/>
    <property type="match status" value="1"/>
</dbReference>
<keyword evidence="7" id="KW-0809">Transit peptide</keyword>
<dbReference type="InterPro" id="IPR037159">
    <property type="entry name" value="RNA_POL_N_sf"/>
</dbReference>
<comment type="function">
    <text evidence="1 11">DNA-dependent RNA polymerase catalyzes the transcription of DNA into RNA using the four ribonucleoside triphosphates as substrates.</text>
</comment>
<evidence type="ECO:0000256" key="4">
    <source>
        <dbReference type="ARBA" id="ARBA00022478"/>
    </source>
</evidence>
<comment type="similarity">
    <text evidence="3 11">Belongs to the phage and mitochondrial RNA polymerase family.</text>
</comment>
<evidence type="ECO:0000256" key="12">
    <source>
        <dbReference type="SAM" id="MobiDB-lite"/>
    </source>
</evidence>
<dbReference type="Gene3D" id="1.10.150.20">
    <property type="entry name" value="5' to 3' exonuclease, C-terminal subdomain"/>
    <property type="match status" value="1"/>
</dbReference>
<evidence type="ECO:0000256" key="10">
    <source>
        <dbReference type="ARBA" id="ARBA00048552"/>
    </source>
</evidence>
<evidence type="ECO:0000256" key="1">
    <source>
        <dbReference type="ARBA" id="ARBA00004026"/>
    </source>
</evidence>
<organism evidence="14 15">
    <name type="scientific">Bombardia bombarda</name>
    <dbReference type="NCBI Taxonomy" id="252184"/>
    <lineage>
        <taxon>Eukaryota</taxon>
        <taxon>Fungi</taxon>
        <taxon>Dikarya</taxon>
        <taxon>Ascomycota</taxon>
        <taxon>Pezizomycotina</taxon>
        <taxon>Sordariomycetes</taxon>
        <taxon>Sordariomycetidae</taxon>
        <taxon>Sordariales</taxon>
        <taxon>Lasiosphaeriaceae</taxon>
        <taxon>Bombardia</taxon>
    </lineage>
</organism>
<keyword evidence="15" id="KW-1185">Reference proteome</keyword>
<protein>
    <recommendedName>
        <fullName evidence="11">DNA-directed RNA polymerase</fullName>
        <ecNumber evidence="11">2.7.7.6</ecNumber>
    </recommendedName>
</protein>
<feature type="region of interest" description="Disordered" evidence="12">
    <location>
        <begin position="1294"/>
        <end position="1342"/>
    </location>
</feature>
<dbReference type="SMART" id="SM01311">
    <property type="entry name" value="RPOL_N"/>
    <property type="match status" value="1"/>
</dbReference>
<reference evidence="14" key="1">
    <citation type="submission" date="2023-06" db="EMBL/GenBank/DDBJ databases">
        <title>Genome-scale phylogeny and comparative genomics of the fungal order Sordariales.</title>
        <authorList>
            <consortium name="Lawrence Berkeley National Laboratory"/>
            <person name="Hensen N."/>
            <person name="Bonometti L."/>
            <person name="Westerberg I."/>
            <person name="Brannstrom I.O."/>
            <person name="Guillou S."/>
            <person name="Cros-Aarteil S."/>
            <person name="Calhoun S."/>
            <person name="Haridas S."/>
            <person name="Kuo A."/>
            <person name="Mondo S."/>
            <person name="Pangilinan J."/>
            <person name="Riley R."/>
            <person name="LaButti K."/>
            <person name="Andreopoulos B."/>
            <person name="Lipzen A."/>
            <person name="Chen C."/>
            <person name="Yanf M."/>
            <person name="Daum C."/>
            <person name="Ng V."/>
            <person name="Clum A."/>
            <person name="Steindorff A."/>
            <person name="Ohm R."/>
            <person name="Martin F."/>
            <person name="Silar P."/>
            <person name="Natvig D."/>
            <person name="Lalanne C."/>
            <person name="Gautier V."/>
            <person name="Ament-velasquez S.L."/>
            <person name="Kruys A."/>
            <person name="Hutchinson M.I."/>
            <person name="Powell A.J."/>
            <person name="Barry K."/>
            <person name="Miller A.N."/>
            <person name="Grigoriev I.V."/>
            <person name="Debuchy R."/>
            <person name="Gladieux P."/>
            <person name="Thoren M.H."/>
            <person name="Johannesson H."/>
        </authorList>
    </citation>
    <scope>NUCLEOTIDE SEQUENCE</scope>
    <source>
        <strain evidence="14">SMH3391-2</strain>
    </source>
</reference>
<evidence type="ECO:0000259" key="13">
    <source>
        <dbReference type="SMART" id="SM01311"/>
    </source>
</evidence>
<proteinExistence type="inferred from homology"/>
<dbReference type="Pfam" id="PF00940">
    <property type="entry name" value="RNA_pol"/>
    <property type="match status" value="1"/>
</dbReference>
<dbReference type="InterPro" id="IPR046950">
    <property type="entry name" value="DNA-dir_Rpol_C_phage-type"/>
</dbReference>
<dbReference type="InterPro" id="IPR029262">
    <property type="entry name" value="RPOL_N"/>
</dbReference>